<feature type="compositionally biased region" description="Low complexity" evidence="1">
    <location>
        <begin position="11"/>
        <end position="23"/>
    </location>
</feature>
<comment type="caution">
    <text evidence="2">The sequence shown here is derived from an EMBL/GenBank/DDBJ whole genome shotgun (WGS) entry which is preliminary data.</text>
</comment>
<evidence type="ECO:0000313" key="2">
    <source>
        <dbReference type="EMBL" id="KAH1073472.1"/>
    </source>
</evidence>
<dbReference type="OrthoDB" id="10666176at2759"/>
<feature type="region of interest" description="Disordered" evidence="1">
    <location>
        <begin position="48"/>
        <end position="69"/>
    </location>
</feature>
<sequence length="187" mass="20588">MADPNLIITGSIYSSTPSQTSSSADMEGSMERAQEAIVAADVKVKLSNSSRKRLRAKGGSQSTRENNNSKLVRCRQGKKPVNFEREVTPPALPSYPKAQTKSANLVDLTPFAKCLLEEPIPSTTHSAPFSTPIGLRPIPSSFGGASNLFPWRDIFNTGQYPFFPLDINQRWQSGLPQELKNYTLFLL</sequence>
<evidence type="ECO:0000256" key="1">
    <source>
        <dbReference type="SAM" id="MobiDB-lite"/>
    </source>
</evidence>
<organism evidence="2 3">
    <name type="scientific">Gossypium stocksii</name>
    <dbReference type="NCBI Taxonomy" id="47602"/>
    <lineage>
        <taxon>Eukaryota</taxon>
        <taxon>Viridiplantae</taxon>
        <taxon>Streptophyta</taxon>
        <taxon>Embryophyta</taxon>
        <taxon>Tracheophyta</taxon>
        <taxon>Spermatophyta</taxon>
        <taxon>Magnoliopsida</taxon>
        <taxon>eudicotyledons</taxon>
        <taxon>Gunneridae</taxon>
        <taxon>Pentapetalae</taxon>
        <taxon>rosids</taxon>
        <taxon>malvids</taxon>
        <taxon>Malvales</taxon>
        <taxon>Malvaceae</taxon>
        <taxon>Malvoideae</taxon>
        <taxon>Gossypium</taxon>
    </lineage>
</organism>
<feature type="compositionally biased region" description="Polar residues" evidence="1">
    <location>
        <begin position="59"/>
        <end position="69"/>
    </location>
</feature>
<dbReference type="Proteomes" id="UP000828251">
    <property type="component" value="Unassembled WGS sequence"/>
</dbReference>
<proteinExistence type="predicted"/>
<feature type="region of interest" description="Disordered" evidence="1">
    <location>
        <begin position="1"/>
        <end position="31"/>
    </location>
</feature>
<dbReference type="AlphaFoldDB" id="A0A9D3ZXI2"/>
<reference evidence="2 3" key="1">
    <citation type="journal article" date="2021" name="Plant Biotechnol. J.">
        <title>Multi-omics assisted identification of the key and species-specific regulatory components of drought-tolerant mechanisms in Gossypium stocksii.</title>
        <authorList>
            <person name="Yu D."/>
            <person name="Ke L."/>
            <person name="Zhang D."/>
            <person name="Wu Y."/>
            <person name="Sun Y."/>
            <person name="Mei J."/>
            <person name="Sun J."/>
            <person name="Sun Y."/>
        </authorList>
    </citation>
    <scope>NUCLEOTIDE SEQUENCE [LARGE SCALE GENOMIC DNA]</scope>
    <source>
        <strain evidence="3">cv. E1</strain>
        <tissue evidence="2">Leaf</tissue>
    </source>
</reference>
<dbReference type="EMBL" id="JAIQCV010000008">
    <property type="protein sequence ID" value="KAH1073472.1"/>
    <property type="molecule type" value="Genomic_DNA"/>
</dbReference>
<protein>
    <submittedName>
        <fullName evidence="2">Uncharacterized protein</fullName>
    </submittedName>
</protein>
<gene>
    <name evidence="2" type="ORF">J1N35_025800</name>
</gene>
<name>A0A9D3ZXI2_9ROSI</name>
<evidence type="ECO:0000313" key="3">
    <source>
        <dbReference type="Proteomes" id="UP000828251"/>
    </source>
</evidence>
<keyword evidence="3" id="KW-1185">Reference proteome</keyword>
<accession>A0A9D3ZXI2</accession>